<protein>
    <submittedName>
        <fullName evidence="1">Uncharacterized protein</fullName>
    </submittedName>
</protein>
<proteinExistence type="predicted"/>
<gene>
    <name evidence="1" type="ORF">BKG82_26940</name>
</gene>
<dbReference type="EMBL" id="MLIQ01000042">
    <property type="protein sequence ID" value="OHU47290.1"/>
    <property type="molecule type" value="Genomic_DNA"/>
</dbReference>
<reference evidence="1 2" key="1">
    <citation type="submission" date="2016-10" db="EMBL/GenBank/DDBJ databases">
        <title>Evaluation of Human, Veterinary and Environmental Mycobacterium chelonae Isolates by Core Genome Phylogenomic Analysis, Targeted Gene Comparison, and Anti-microbial Susceptibility Patterns: A Tale of Mistaken Identities.</title>
        <authorList>
            <person name="Fogelson S.B."/>
            <person name="Camus A.C."/>
            <person name="Lorenz W."/>
            <person name="Vasireddy R."/>
            <person name="Vasireddy S."/>
            <person name="Smith T."/>
            <person name="Brown-Elliott B.A."/>
            <person name="Wallace R.J.Jr."/>
            <person name="Hasan N.A."/>
            <person name="Reischl U."/>
            <person name="Sanchez S."/>
        </authorList>
    </citation>
    <scope>NUCLEOTIDE SEQUENCE [LARGE SCALE GENOMIC DNA]</scope>
    <source>
        <strain evidence="1 2">15515</strain>
    </source>
</reference>
<accession>A0A1S1LG53</accession>
<dbReference type="AlphaFoldDB" id="A0A1S1LG53"/>
<comment type="caution">
    <text evidence="1">The sequence shown here is derived from an EMBL/GenBank/DDBJ whole genome shotgun (WGS) entry which is preliminary data.</text>
</comment>
<evidence type="ECO:0000313" key="2">
    <source>
        <dbReference type="Proteomes" id="UP000180043"/>
    </source>
</evidence>
<name>A0A1S1LG53_MYCCH</name>
<sequence>MYPIAATALTVPLAVALVGCGGPHPVPEHGTVTDARYTAAWVQWMPGTTTCSGQPPVCTTSGGYPIFWPEEWRLEITDMNNPDWVGTVEVDREVFDKCLLHAVWPQCGQTTGTSEGART</sequence>
<dbReference type="Proteomes" id="UP000180043">
    <property type="component" value="Unassembled WGS sequence"/>
</dbReference>
<organism evidence="1 2">
    <name type="scientific">Mycobacteroides chelonae</name>
    <name type="common">Mycobacterium chelonae</name>
    <dbReference type="NCBI Taxonomy" id="1774"/>
    <lineage>
        <taxon>Bacteria</taxon>
        <taxon>Bacillati</taxon>
        <taxon>Actinomycetota</taxon>
        <taxon>Actinomycetes</taxon>
        <taxon>Mycobacteriales</taxon>
        <taxon>Mycobacteriaceae</taxon>
        <taxon>Mycobacteroides</taxon>
    </lineage>
</organism>
<evidence type="ECO:0000313" key="1">
    <source>
        <dbReference type="EMBL" id="OHU47290.1"/>
    </source>
</evidence>